<sequence>MIEKIKGYICNYLIISLLDLCCFAYFLNIYFDQYCGLIDLKEAGINKISLFDNTFLYI</sequence>
<reference evidence="2 3" key="2">
    <citation type="journal article" date="2012" name="Stand. Genomic Sci.">
        <title>Complete genome sequence of the aquatic bacterium Runella slithyformis type strain (LSU 4(T)).</title>
        <authorList>
            <person name="Copeland A."/>
            <person name="Zhang X."/>
            <person name="Misra M."/>
            <person name="Lapidus A."/>
            <person name="Nolan M."/>
            <person name="Lucas S."/>
            <person name="Deshpande S."/>
            <person name="Cheng J.F."/>
            <person name="Tapia R."/>
            <person name="Goodwin L.A."/>
            <person name="Pitluck S."/>
            <person name="Liolios K."/>
            <person name="Pagani I."/>
            <person name="Ivanova N."/>
            <person name="Mikhailova N."/>
            <person name="Pati A."/>
            <person name="Chen A."/>
            <person name="Palaniappan K."/>
            <person name="Land M."/>
            <person name="Hauser L."/>
            <person name="Pan C."/>
            <person name="Jeffries C.D."/>
            <person name="Detter J.C."/>
            <person name="Brambilla E.M."/>
            <person name="Rohde M."/>
            <person name="Djao O.D."/>
            <person name="Goker M."/>
            <person name="Sikorski J."/>
            <person name="Tindall B.J."/>
            <person name="Woyke T."/>
            <person name="Bristow J."/>
            <person name="Eisen J.A."/>
            <person name="Markowitz V."/>
            <person name="Hugenholtz P."/>
            <person name="Kyrpides N.C."/>
            <person name="Klenk H.P."/>
            <person name="Mavromatis K."/>
        </authorList>
    </citation>
    <scope>NUCLEOTIDE SEQUENCE [LARGE SCALE GENOMIC DNA]</scope>
    <source>
        <strain evidence="3">ATCC 29530 / DSM 19594 / LMG 11500 / NCIMB 11436 / LSU 4</strain>
    </source>
</reference>
<evidence type="ECO:0000313" key="2">
    <source>
        <dbReference type="EMBL" id="AEI51996.1"/>
    </source>
</evidence>
<keyword evidence="3" id="KW-1185">Reference proteome</keyword>
<evidence type="ECO:0000313" key="3">
    <source>
        <dbReference type="Proteomes" id="UP000000493"/>
    </source>
</evidence>
<proteinExistence type="predicted"/>
<reference evidence="3" key="1">
    <citation type="submission" date="2011-06" db="EMBL/GenBank/DDBJ databases">
        <title>The complete genome of plasmid 1 of Runella slithyformis DSM 19594.</title>
        <authorList>
            <consortium name="US DOE Joint Genome Institute (JGI-PGF)"/>
            <person name="Lucas S."/>
            <person name="Han J."/>
            <person name="Lapidus A."/>
            <person name="Bruce D."/>
            <person name="Goodwin L."/>
            <person name="Pitluck S."/>
            <person name="Peters L."/>
            <person name="Kyrpides N."/>
            <person name="Mavromatis K."/>
            <person name="Ivanova N."/>
            <person name="Ovchinnikova G."/>
            <person name="Zhang X."/>
            <person name="Misra M."/>
            <person name="Detter J.C."/>
            <person name="Tapia R."/>
            <person name="Han C."/>
            <person name="Land M."/>
            <person name="Hauser L."/>
            <person name="Markowitz V."/>
            <person name="Cheng J.-F."/>
            <person name="Hugenholtz P."/>
            <person name="Woyke T."/>
            <person name="Wu D."/>
            <person name="Tindall B."/>
            <person name="Faehrich R."/>
            <person name="Brambilla E."/>
            <person name="Klenk H.-P."/>
            <person name="Eisen J.A."/>
        </authorList>
    </citation>
    <scope>NUCLEOTIDE SEQUENCE [LARGE SCALE GENOMIC DNA]</scope>
    <source>
        <strain evidence="3">ATCC 29530 / DSM 19594 / LMG 11500 / NCIMB 11436 / LSU 4</strain>
        <plasmid evidence="3">pRUNSL01</plasmid>
    </source>
</reference>
<dbReference type="KEGG" id="rsi:Runsl_5711"/>
<dbReference type="EMBL" id="CP002860">
    <property type="protein sequence ID" value="AEI51996.1"/>
    <property type="molecule type" value="Genomic_DNA"/>
</dbReference>
<keyword evidence="1" id="KW-1133">Transmembrane helix</keyword>
<organism evidence="2 3">
    <name type="scientific">Runella slithyformis (strain ATCC 29530 / DSM 19594 / LMG 11500 / NCIMB 11436 / LSU 4)</name>
    <dbReference type="NCBI Taxonomy" id="761193"/>
    <lineage>
        <taxon>Bacteria</taxon>
        <taxon>Pseudomonadati</taxon>
        <taxon>Bacteroidota</taxon>
        <taxon>Cytophagia</taxon>
        <taxon>Cytophagales</taxon>
        <taxon>Spirosomataceae</taxon>
        <taxon>Runella</taxon>
    </lineage>
</organism>
<dbReference type="Proteomes" id="UP000000493">
    <property type="component" value="Plasmid pRUNSL01"/>
</dbReference>
<keyword evidence="2" id="KW-0614">Plasmid</keyword>
<keyword evidence="1" id="KW-0812">Transmembrane</keyword>
<accession>A0A7U3ZRF2</accession>
<evidence type="ECO:0000256" key="1">
    <source>
        <dbReference type="SAM" id="Phobius"/>
    </source>
</evidence>
<keyword evidence="1" id="KW-0472">Membrane</keyword>
<gene>
    <name evidence="2" type="ordered locus">Runsl_5711</name>
</gene>
<geneLocation type="plasmid" evidence="2 3">
    <name>pRUNSL01</name>
</geneLocation>
<name>A0A7U3ZRF2_RUNSL</name>
<feature type="transmembrane region" description="Helical" evidence="1">
    <location>
        <begin position="12"/>
        <end position="31"/>
    </location>
</feature>
<dbReference type="AlphaFoldDB" id="A0A7U3ZRF2"/>
<protein>
    <submittedName>
        <fullName evidence="2">Uncharacterized protein</fullName>
    </submittedName>
</protein>